<name>A0ABW9AJ03_9BURK</name>
<proteinExistence type="predicted"/>
<evidence type="ECO:0000313" key="2">
    <source>
        <dbReference type="Proteomes" id="UP001629230"/>
    </source>
</evidence>
<organism evidence="1 2">
    <name type="scientific">Paraburkholderia dipogonis</name>
    <dbReference type="NCBI Taxonomy" id="1211383"/>
    <lineage>
        <taxon>Bacteria</taxon>
        <taxon>Pseudomonadati</taxon>
        <taxon>Pseudomonadota</taxon>
        <taxon>Betaproteobacteria</taxon>
        <taxon>Burkholderiales</taxon>
        <taxon>Burkholderiaceae</taxon>
        <taxon>Paraburkholderia</taxon>
    </lineage>
</organism>
<sequence length="162" mass="18227">MFNSDSLGWSGKSQKGSLYIHFVWTVREDEITRAKIGMDRARSVLEEGAPRGTPPAMLSTDMCLTLKRYLDNLPSYIWITNESLYDAVALSAMSMRSSYPRNLTRASEQVIHSFANHATMTPSQRGKGIAIERPWARFLADGLDFDFLNSETTRGGKATNWL</sequence>
<comment type="caution">
    <text evidence="1">The sequence shown here is derived from an EMBL/GenBank/DDBJ whole genome shotgun (WGS) entry which is preliminary data.</text>
</comment>
<reference evidence="1 2" key="1">
    <citation type="journal article" date="2024" name="Chem. Sci.">
        <title>Discovery of megapolipeptins by genome mining of a Burkholderiales bacteria collection.</title>
        <authorList>
            <person name="Paulo B.S."/>
            <person name="Recchia M.J.J."/>
            <person name="Lee S."/>
            <person name="Fergusson C.H."/>
            <person name="Romanowski S.B."/>
            <person name="Hernandez A."/>
            <person name="Krull N."/>
            <person name="Liu D.Y."/>
            <person name="Cavanagh H."/>
            <person name="Bos A."/>
            <person name="Gray C.A."/>
            <person name="Murphy B.T."/>
            <person name="Linington R.G."/>
            <person name="Eustaquio A.S."/>
        </authorList>
    </citation>
    <scope>NUCLEOTIDE SEQUENCE [LARGE SCALE GENOMIC DNA]</scope>
    <source>
        <strain evidence="1 2">RL17-350-BIC-A</strain>
    </source>
</reference>
<evidence type="ECO:0000313" key="1">
    <source>
        <dbReference type="EMBL" id="MFM0000570.1"/>
    </source>
</evidence>
<dbReference type="RefSeq" id="WP_408176052.1">
    <property type="nucleotide sequence ID" value="NZ_JAQQEZ010000003.1"/>
</dbReference>
<keyword evidence="2" id="KW-1185">Reference proteome</keyword>
<dbReference type="Proteomes" id="UP001629230">
    <property type="component" value="Unassembled WGS sequence"/>
</dbReference>
<dbReference type="EMBL" id="JAQQEZ010000003">
    <property type="protein sequence ID" value="MFM0000570.1"/>
    <property type="molecule type" value="Genomic_DNA"/>
</dbReference>
<accession>A0ABW9AJ03</accession>
<gene>
    <name evidence="1" type="ORF">PQR57_06050</name>
</gene>
<protein>
    <submittedName>
        <fullName evidence="1">Uncharacterized protein</fullName>
    </submittedName>
</protein>